<dbReference type="OrthoDB" id="5194627at2"/>
<dbReference type="EMBL" id="CP002530">
    <property type="protein sequence ID" value="ADY36145.1"/>
    <property type="molecule type" value="Genomic_DNA"/>
</dbReference>
<proteinExistence type="predicted"/>
<evidence type="ECO:0000313" key="2">
    <source>
        <dbReference type="Proteomes" id="UP000007486"/>
    </source>
</evidence>
<sequence length="611" mass="70381">MKNIDKLHLRDHLTLNEGAYFFKKNEIEIGNNKIHEIFDSVLNEIEYKLLTKIYREKECVNIPDTQEVYYSLLVFKFTTYPSFLDFEKEEFPPILAENKLAYLLIVEIKDYVVIIKKNISHISSFINSLTPIPADTLAGVLIDNDTVFQQMKLSNMNMNENAMRNKSYEANSLENTMPMFGSNHTVVNTARFSNADGLCSVNINTSRLAKFGSKKNFKKLLEWMNILIAKIDVYIPQESFFSRFAKPQSWKKQKDNLEPVSLLIGIFKIHSYIQSLQCTDIFLKKEKEGKEEYVVKTDIFEQYIKTGVKCLSLDEKEIDIYRKKGKRNIGVKKMKSGLKIVACGNLFDSLYYCEDDGRYVKIIDLINNLGCFSIGFSDYSYIYMGKRLYMNVGIQKDFEAILSILYPVREIANVTSEKGDGYDATSTDFKIDSMFSVVEKNIFKDADFLFCDDLGNEWADHIAIKENSISYIHSKCNDGSATLSASKFQEVIGQAIKNIGNMNPDDKAIEKKMERMDGKWNKTNINKCRIGVSIDYERLYKKLRYNPNKVQEICLAVNYLSKSALTNAFDKIKNGQPFKQKNYVVQLAWLLSGFISTCKDADINCRIFCKE</sequence>
<accession>F0QZP4</accession>
<dbReference type="HOGENOM" id="CLU_018762_1_0_10"/>
<dbReference type="RefSeq" id="WP_013617576.1">
    <property type="nucleotide sequence ID" value="NC_015164.1"/>
</dbReference>
<dbReference type="eggNOG" id="ENOG502ZA8Y">
    <property type="taxonomic scope" value="Bacteria"/>
</dbReference>
<gene>
    <name evidence="1" type="ordered locus">Bacsa_1574</name>
</gene>
<keyword evidence="2" id="KW-1185">Reference proteome</keyword>
<protein>
    <submittedName>
        <fullName evidence="1">Uncharacterized protein</fullName>
    </submittedName>
</protein>
<reference evidence="1 2" key="1">
    <citation type="journal article" date="2011" name="Stand. Genomic Sci.">
        <title>Complete genome sequence of Bacteroides salanitronis type strain (BL78).</title>
        <authorList>
            <person name="Gronow S."/>
            <person name="Held B."/>
            <person name="Lucas S."/>
            <person name="Lapidus A."/>
            <person name="Del Rio T.G."/>
            <person name="Nolan M."/>
            <person name="Tice H."/>
            <person name="Deshpande S."/>
            <person name="Cheng J.F."/>
            <person name="Pitluck S."/>
            <person name="Liolios K."/>
            <person name="Pagani I."/>
            <person name="Ivanova N."/>
            <person name="Mavromatis K."/>
            <person name="Pati A."/>
            <person name="Tapia R."/>
            <person name="Han C."/>
            <person name="Goodwin L."/>
            <person name="Chen A."/>
            <person name="Palaniappan K."/>
            <person name="Land M."/>
            <person name="Hauser L."/>
            <person name="Chang Y.J."/>
            <person name="Jeffries C.D."/>
            <person name="Brambilla E.M."/>
            <person name="Rohde M."/>
            <person name="Goker M."/>
            <person name="Detter J.C."/>
            <person name="Woyke T."/>
            <person name="Bristow J."/>
            <person name="Markowitz V."/>
            <person name="Hugenholtz P."/>
            <person name="Kyrpides N.C."/>
            <person name="Klenk H.P."/>
            <person name="Eisen J.A."/>
        </authorList>
    </citation>
    <scope>NUCLEOTIDE SEQUENCE [LARGE SCALE GENOMIC DNA]</scope>
    <source>
        <strain evidence="1 2">DSM 18170</strain>
    </source>
</reference>
<evidence type="ECO:0000313" key="1">
    <source>
        <dbReference type="EMBL" id="ADY36145.1"/>
    </source>
</evidence>
<dbReference type="KEGG" id="bsa:Bacsa_1574"/>
<dbReference type="Proteomes" id="UP000007486">
    <property type="component" value="Chromosome"/>
</dbReference>
<dbReference type="AlphaFoldDB" id="F0QZP4"/>
<organism evidence="1 2">
    <name type="scientific">Phocaeicola salanitronis (strain DSM 18170 / JCM 13657 / CCUG 60908 / BL78)</name>
    <name type="common">Bacteroides salanitronis</name>
    <dbReference type="NCBI Taxonomy" id="667015"/>
    <lineage>
        <taxon>Bacteria</taxon>
        <taxon>Pseudomonadati</taxon>
        <taxon>Bacteroidota</taxon>
        <taxon>Bacteroidia</taxon>
        <taxon>Bacteroidales</taxon>
        <taxon>Bacteroidaceae</taxon>
        <taxon>Phocaeicola</taxon>
    </lineage>
</organism>
<name>F0QZP4_PHOSB</name>
<dbReference type="STRING" id="667015.Bacsa_1574"/>